<dbReference type="InterPro" id="IPR005105">
    <property type="entry name" value="GlnD_Uridyltrans_N"/>
</dbReference>
<dbReference type="PROSITE" id="PS51371">
    <property type="entry name" value="CBS"/>
    <property type="match status" value="2"/>
</dbReference>
<dbReference type="PANTHER" id="PTHR43080:SF2">
    <property type="entry name" value="CBS DOMAIN-CONTAINING PROTEIN"/>
    <property type="match status" value="1"/>
</dbReference>
<evidence type="ECO:0000256" key="1">
    <source>
        <dbReference type="ARBA" id="ARBA00023122"/>
    </source>
</evidence>
<dbReference type="InterPro" id="IPR000644">
    <property type="entry name" value="CBS_dom"/>
</dbReference>
<evidence type="ECO:0000313" key="5">
    <source>
        <dbReference type="Proteomes" id="UP000182146"/>
    </source>
</evidence>
<evidence type="ECO:0000259" key="3">
    <source>
        <dbReference type="PROSITE" id="PS51371"/>
    </source>
</evidence>
<protein>
    <submittedName>
        <fullName evidence="4">CBS domain-containing protein</fullName>
    </submittedName>
</protein>
<dbReference type="Gene3D" id="3.10.580.10">
    <property type="entry name" value="CBS-domain"/>
    <property type="match status" value="1"/>
</dbReference>
<dbReference type="GO" id="GO:0008773">
    <property type="term" value="F:[protein-PII] uridylyltransferase activity"/>
    <property type="evidence" value="ECO:0007669"/>
    <property type="project" value="InterPro"/>
</dbReference>
<feature type="domain" description="CBS" evidence="3">
    <location>
        <begin position="113"/>
        <end position="170"/>
    </location>
</feature>
<dbReference type="SUPFAM" id="SSF54631">
    <property type="entry name" value="CBS-domain pair"/>
    <property type="match status" value="1"/>
</dbReference>
<dbReference type="EMBL" id="FNGU01000001">
    <property type="protein sequence ID" value="SDL50970.1"/>
    <property type="molecule type" value="Genomic_DNA"/>
</dbReference>
<dbReference type="PANTHER" id="PTHR43080">
    <property type="entry name" value="CBS DOMAIN-CONTAINING PROTEIN CBSX3, MITOCHONDRIAL"/>
    <property type="match status" value="1"/>
</dbReference>
<dbReference type="CDD" id="cd05401">
    <property type="entry name" value="NT_GlnE_GlnD_like"/>
    <property type="match status" value="1"/>
</dbReference>
<organism evidence="4 5">
    <name type="scientific">Geoalkalibacter ferrihydriticus</name>
    <dbReference type="NCBI Taxonomy" id="392333"/>
    <lineage>
        <taxon>Bacteria</taxon>
        <taxon>Pseudomonadati</taxon>
        <taxon>Thermodesulfobacteriota</taxon>
        <taxon>Desulfuromonadia</taxon>
        <taxon>Desulfuromonadales</taxon>
        <taxon>Geoalkalibacteraceae</taxon>
        <taxon>Geoalkalibacter</taxon>
    </lineage>
</organism>
<proteinExistence type="predicted"/>
<evidence type="ECO:0000313" key="4">
    <source>
        <dbReference type="EMBL" id="SDL50970.1"/>
    </source>
</evidence>
<dbReference type="Proteomes" id="UP000182146">
    <property type="component" value="Unassembled WGS sequence"/>
</dbReference>
<dbReference type="SMART" id="SM00116">
    <property type="entry name" value="CBS"/>
    <property type="match status" value="2"/>
</dbReference>
<dbReference type="InterPro" id="IPR046342">
    <property type="entry name" value="CBS_dom_sf"/>
</dbReference>
<dbReference type="Pfam" id="PF00571">
    <property type="entry name" value="CBS"/>
    <property type="match status" value="2"/>
</dbReference>
<feature type="domain" description="CBS" evidence="3">
    <location>
        <begin position="47"/>
        <end position="104"/>
    </location>
</feature>
<gene>
    <name evidence="4" type="ORF">SAMN05660860_00812</name>
</gene>
<dbReference type="Pfam" id="PF10335">
    <property type="entry name" value="DUF294_C"/>
    <property type="match status" value="1"/>
</dbReference>
<dbReference type="AlphaFoldDB" id="A0A1G9KME5"/>
<reference evidence="4 5" key="1">
    <citation type="submission" date="2016-10" db="EMBL/GenBank/DDBJ databases">
        <authorList>
            <person name="de Groot N.N."/>
        </authorList>
    </citation>
    <scope>NUCLEOTIDE SEQUENCE [LARGE SCALE GENOMIC DNA]</scope>
    <source>
        <strain evidence="4 5">DSM 17813</strain>
    </source>
</reference>
<sequence>MRFDCILTQNREKCPLVSLGVLFFNGVAMPNSEVGADGFFYLHADTLCKGPVVACGPEETVVDVAGKMSEHNISGLVVVEEAVPVGIVSIRDLRDLIARSGGNVGGFLARDIMKTDLVTTRRKDYVYDVLFKMAKHNIHRVIVIDENEKIFGVITDTDLLGLQTRSPLYLTREIESSTSVSQLSGINKRILETIGSAARWGADTKSLVQLICHFNDAFTLRIIALMENEEGIGLPPGAAYLILGSEGRGEQTLRTDQDSAMVYADDFPRERLPQLEAFARRLVDALEEVGIPRCPGNTLASNPEWCHSLSGWRKRLERWIAVPRPESMVNFSMFQDFRALYGDTSLEQALHDHVFACIQRNTLYLPYMARHIEGFGAPLGMFGRIRVERRGEHRGTVDIKKSGSFALTEGVSLLALELGISSGTTWDKIEQLGRRGIISARDAQILQESFTYLMRLRLEGQLRALASGSEPDNHVDPELMSPRDRERLRDALRGVNMLMKTLRVRYKLDSIAR</sequence>
<dbReference type="InterPro" id="IPR051257">
    <property type="entry name" value="Diverse_CBS-Domain"/>
</dbReference>
<dbReference type="Pfam" id="PF03445">
    <property type="entry name" value="DUF294"/>
    <property type="match status" value="1"/>
</dbReference>
<keyword evidence="1 2" id="KW-0129">CBS domain</keyword>
<dbReference type="InterPro" id="IPR018821">
    <property type="entry name" value="DUF294_put_nucleoTrafse_sb-bd"/>
</dbReference>
<dbReference type="STRING" id="392333.SAMN05660860_00812"/>
<name>A0A1G9KME5_9BACT</name>
<evidence type="ECO:0000256" key="2">
    <source>
        <dbReference type="PROSITE-ProRule" id="PRU00703"/>
    </source>
</evidence>
<accession>A0A1G9KME5</accession>